<dbReference type="OrthoDB" id="979337at2"/>
<accession>A0A1I2DWB2</accession>
<gene>
    <name evidence="1" type="ORF">SAMN04488541_100848</name>
</gene>
<evidence type="ECO:0008006" key="3">
    <source>
        <dbReference type="Google" id="ProtNLM"/>
    </source>
</evidence>
<protein>
    <recommendedName>
        <fullName evidence="3">Tellurite resistance protein TerB</fullName>
    </recommendedName>
</protein>
<proteinExistence type="predicted"/>
<dbReference type="EMBL" id="FONY01000008">
    <property type="protein sequence ID" value="SFE84905.1"/>
    <property type="molecule type" value="Genomic_DNA"/>
</dbReference>
<evidence type="ECO:0000313" key="1">
    <source>
        <dbReference type="EMBL" id="SFE84905.1"/>
    </source>
</evidence>
<organism evidence="1 2">
    <name type="scientific">Thermoflexibacter ruber</name>
    <dbReference type="NCBI Taxonomy" id="1003"/>
    <lineage>
        <taxon>Bacteria</taxon>
        <taxon>Pseudomonadati</taxon>
        <taxon>Bacteroidota</taxon>
        <taxon>Cytophagia</taxon>
        <taxon>Cytophagales</taxon>
        <taxon>Thermoflexibacteraceae</taxon>
        <taxon>Thermoflexibacter</taxon>
    </lineage>
</organism>
<keyword evidence="2" id="KW-1185">Reference proteome</keyword>
<dbReference type="InterPro" id="IPR029024">
    <property type="entry name" value="TerB-like"/>
</dbReference>
<sequence length="157" mass="18259">MTTENTTMQAIHEAYTRESKCELSYEQFITLLTFYPALLVVAVDGEIDHEEGIYVKHIAKFMANSHGVSEHHQRIALEKQFYKSLMYLYEHESQWQAIFLQNLREYLREVPLLKENILEVMIMFADSSNGISEAEYDLIQSLANQLEIDASLLNTAY</sequence>
<evidence type="ECO:0000313" key="2">
    <source>
        <dbReference type="Proteomes" id="UP000199513"/>
    </source>
</evidence>
<dbReference type="SUPFAM" id="SSF158682">
    <property type="entry name" value="TerB-like"/>
    <property type="match status" value="1"/>
</dbReference>
<reference evidence="1 2" key="1">
    <citation type="submission" date="2016-10" db="EMBL/GenBank/DDBJ databases">
        <authorList>
            <person name="de Groot N.N."/>
        </authorList>
    </citation>
    <scope>NUCLEOTIDE SEQUENCE [LARGE SCALE GENOMIC DNA]</scope>
    <source>
        <strain>GEY</strain>
        <strain evidence="2">DSM 9560</strain>
    </source>
</reference>
<dbReference type="Gene3D" id="1.10.3680.10">
    <property type="entry name" value="TerB-like"/>
    <property type="match status" value="1"/>
</dbReference>
<name>A0A1I2DWB2_9BACT</name>
<dbReference type="RefSeq" id="WP_091541811.1">
    <property type="nucleotide sequence ID" value="NZ_FONY01000008.1"/>
</dbReference>
<dbReference type="Proteomes" id="UP000199513">
    <property type="component" value="Unassembled WGS sequence"/>
</dbReference>
<dbReference type="STRING" id="1003.SAMN04488541_100848"/>
<dbReference type="AlphaFoldDB" id="A0A1I2DWB2"/>